<dbReference type="AlphaFoldDB" id="W2KKT4"/>
<sequence length="50" mass="5886">MRCHLNHSKVQANDKIHAYLIPCNNNSVEHIASRQYNQQDSDIKHVWSKI</sequence>
<protein>
    <submittedName>
        <fullName evidence="1">Uncharacterized protein</fullName>
    </submittedName>
</protein>
<accession>W2KKT4</accession>
<proteinExistence type="predicted"/>
<evidence type="ECO:0000313" key="1">
    <source>
        <dbReference type="EMBL" id="ETL85846.1"/>
    </source>
</evidence>
<dbReference type="Proteomes" id="UP000054423">
    <property type="component" value="Unassembled WGS sequence"/>
</dbReference>
<reference evidence="1" key="1">
    <citation type="submission" date="2013-11" db="EMBL/GenBank/DDBJ databases">
        <title>The Genome Sequence of Phytophthora parasitica CHvinca01.</title>
        <authorList>
            <consortium name="The Broad Institute Genomics Platform"/>
            <person name="Russ C."/>
            <person name="Tyler B."/>
            <person name="Panabieres F."/>
            <person name="Shan W."/>
            <person name="Tripathy S."/>
            <person name="Grunwald N."/>
            <person name="Machado M."/>
            <person name="Johnson C.S."/>
            <person name="Arredondo F."/>
            <person name="Hong C."/>
            <person name="Coffey M."/>
            <person name="Young S.K."/>
            <person name="Zeng Q."/>
            <person name="Gargeya S."/>
            <person name="Fitzgerald M."/>
            <person name="Abouelleil A."/>
            <person name="Alvarado L."/>
            <person name="Chapman S.B."/>
            <person name="Gainer-Dewar J."/>
            <person name="Goldberg J."/>
            <person name="Griggs A."/>
            <person name="Gujja S."/>
            <person name="Hansen M."/>
            <person name="Howarth C."/>
            <person name="Imamovic A."/>
            <person name="Ireland A."/>
            <person name="Larimer J."/>
            <person name="McCowan C."/>
            <person name="Murphy C."/>
            <person name="Pearson M."/>
            <person name="Poon T.W."/>
            <person name="Priest M."/>
            <person name="Roberts A."/>
            <person name="Saif S."/>
            <person name="Shea T."/>
            <person name="Sykes S."/>
            <person name="Wortman J."/>
            <person name="Nusbaum C."/>
            <person name="Birren B."/>
        </authorList>
    </citation>
    <scope>NUCLEOTIDE SEQUENCE [LARGE SCALE GENOMIC DNA]</scope>
    <source>
        <strain evidence="1">CHvinca01</strain>
    </source>
</reference>
<dbReference type="EMBL" id="KI681510">
    <property type="protein sequence ID" value="ETL85846.1"/>
    <property type="molecule type" value="Genomic_DNA"/>
</dbReference>
<name>W2KKT4_PHYNI</name>
<dbReference type="VEuPathDB" id="FungiDB:PPTG_21408"/>
<organism evidence="1">
    <name type="scientific">Phytophthora nicotianae</name>
    <name type="common">Potato buckeye rot agent</name>
    <name type="synonym">Phytophthora parasitica</name>
    <dbReference type="NCBI Taxonomy" id="4792"/>
    <lineage>
        <taxon>Eukaryota</taxon>
        <taxon>Sar</taxon>
        <taxon>Stramenopiles</taxon>
        <taxon>Oomycota</taxon>
        <taxon>Peronosporomycetes</taxon>
        <taxon>Peronosporales</taxon>
        <taxon>Peronosporaceae</taxon>
        <taxon>Phytophthora</taxon>
    </lineage>
</organism>
<gene>
    <name evidence="1" type="ORF">L917_14672</name>
</gene>